<comment type="caution">
    <text evidence="1">The sequence shown here is derived from an EMBL/GenBank/DDBJ whole genome shotgun (WGS) entry which is preliminary data.</text>
</comment>
<dbReference type="AlphaFoldDB" id="A0AAD7BB66"/>
<proteinExistence type="predicted"/>
<dbReference type="Proteomes" id="UP001221142">
    <property type="component" value="Unassembled WGS sequence"/>
</dbReference>
<dbReference type="EMBL" id="JARKIF010000024">
    <property type="protein sequence ID" value="KAJ7615494.1"/>
    <property type="molecule type" value="Genomic_DNA"/>
</dbReference>
<protein>
    <recommendedName>
        <fullName evidence="3">F-box domain-containing protein</fullName>
    </recommendedName>
</protein>
<dbReference type="InterPro" id="IPR032675">
    <property type="entry name" value="LRR_dom_sf"/>
</dbReference>
<evidence type="ECO:0008006" key="3">
    <source>
        <dbReference type="Google" id="ProtNLM"/>
    </source>
</evidence>
<evidence type="ECO:0000313" key="1">
    <source>
        <dbReference type="EMBL" id="KAJ7615494.1"/>
    </source>
</evidence>
<gene>
    <name evidence="1" type="ORF">FB45DRAFT_1064400</name>
</gene>
<sequence length="516" mass="58475">MSNRSKLAYGLPPDITRLLYTNDPRVDDQIQEIKSSLSIAHSLKSSLASQVTEARMTLMRLEREELHASRHMERCEFALAPIRRIPTETLQQIFIAYADLLGDTPDCLDVQGGIWVLSHICSYWRGVAVSTAGLWAALSFQGRFGVLQRGDAPALVGLWLERSKNRPLSIRYEYDYRPRHGTPEQENLTEPVFECLLLRRTRWKEAYIKAPFSLLSQLQSDGFQFDNLEKFHLGIQEHSMRHWQQFTLSQAPLLQHIVLHNSESGPLIHLPWSQIKSYTGPFLLNQRSHIFFEASTLEDCALISIPTPPHLYPPQPVVHHRLRRLRLLEDYSAMIIPESLTLPALQSLRFCAGDALESVPSIQRLLQRSSPPLTVLHIDDFLHPDELIHVLRTVPSVAELTIRTFVPGSTIAETENFFRTFTEDETGLDMDGPILPSLRRLDLKGLPLGEIAVGVLEWRSRPPASSSSVVRLESLTLADVYNTSTEHLVRIMKLPRETGLKLDAGAVCAMRMIPSV</sequence>
<reference evidence="1" key="1">
    <citation type="submission" date="2023-03" db="EMBL/GenBank/DDBJ databases">
        <title>Massive genome expansion in bonnet fungi (Mycena s.s.) driven by repeated elements and novel gene families across ecological guilds.</title>
        <authorList>
            <consortium name="Lawrence Berkeley National Laboratory"/>
            <person name="Harder C.B."/>
            <person name="Miyauchi S."/>
            <person name="Viragh M."/>
            <person name="Kuo A."/>
            <person name="Thoen E."/>
            <person name="Andreopoulos B."/>
            <person name="Lu D."/>
            <person name="Skrede I."/>
            <person name="Drula E."/>
            <person name="Henrissat B."/>
            <person name="Morin E."/>
            <person name="Kohler A."/>
            <person name="Barry K."/>
            <person name="LaButti K."/>
            <person name="Morin E."/>
            <person name="Salamov A."/>
            <person name="Lipzen A."/>
            <person name="Mereny Z."/>
            <person name="Hegedus B."/>
            <person name="Baldrian P."/>
            <person name="Stursova M."/>
            <person name="Weitz H."/>
            <person name="Taylor A."/>
            <person name="Grigoriev I.V."/>
            <person name="Nagy L.G."/>
            <person name="Martin F."/>
            <person name="Kauserud H."/>
        </authorList>
    </citation>
    <scope>NUCLEOTIDE SEQUENCE</scope>
    <source>
        <strain evidence="1">9284</strain>
    </source>
</reference>
<keyword evidence="2" id="KW-1185">Reference proteome</keyword>
<accession>A0AAD7BB66</accession>
<name>A0AAD7BB66_9AGAR</name>
<evidence type="ECO:0000313" key="2">
    <source>
        <dbReference type="Proteomes" id="UP001221142"/>
    </source>
</evidence>
<dbReference type="Gene3D" id="3.80.10.10">
    <property type="entry name" value="Ribonuclease Inhibitor"/>
    <property type="match status" value="1"/>
</dbReference>
<organism evidence="1 2">
    <name type="scientific">Roridomyces roridus</name>
    <dbReference type="NCBI Taxonomy" id="1738132"/>
    <lineage>
        <taxon>Eukaryota</taxon>
        <taxon>Fungi</taxon>
        <taxon>Dikarya</taxon>
        <taxon>Basidiomycota</taxon>
        <taxon>Agaricomycotina</taxon>
        <taxon>Agaricomycetes</taxon>
        <taxon>Agaricomycetidae</taxon>
        <taxon>Agaricales</taxon>
        <taxon>Marasmiineae</taxon>
        <taxon>Mycenaceae</taxon>
        <taxon>Roridomyces</taxon>
    </lineage>
</organism>